<protein>
    <submittedName>
        <fullName evidence="2">Uncharacterized protein</fullName>
    </submittedName>
</protein>
<proteinExistence type="predicted"/>
<feature type="compositionally biased region" description="Polar residues" evidence="1">
    <location>
        <begin position="173"/>
        <end position="187"/>
    </location>
</feature>
<sequence length="812" mass="84722">MSGLSRSANPQAAAGGPPLPSAPIRSPPLPLLAAGGPSLLPIATSGSALPGFVATPPLATELTAAAAAPGTVREALAAAATALAMVTTAVQEANTAVEDAEIAVQAASATVATNTPASSSARPQFIVASPTASSLSAASRATSRPPIFNASRRPTASASRPGFDASSAAASAPSRQPTLNTSRQPAQDTARQPPASSSRSATPRRTANASSPTTRRSASTSPLAAVAATLAAGASSTALPPAAVIQAQRLKRSDMTECKPAEAYKQLETTRSQWQGYHAAPRPSTAPASHPFSAQILQQERAKRAQTPLEDAEAEAIWQLCPPIFETLAQGGPLAPLMDDGTLQTPNTGVTVGAVLQAFEEAHPVQRHWVAEAKRAPNQITIRYAGICIDGEPAWRLEQNEDSAEASEDSSKGITTTRILKFMSKFSEQGIWRTYAVPILELPALGPTRIPLQTLVDSYGWICASIAPTTLPLAVTRQMRLKQSNAVVAPREAALIHCGAIGSPMLNSASHGGLGTLDGVGFPPRVQALRLQVAQACSGPRPPLGGFGQEVLERIAQLFRSTAAALSLPVASHIIASTTLYAAAPGRSFHILKDVTAEDIAGEATRFGAFAGPGLSSFRNAMAWATGQRSEGESLELMGPSADIWPFAAPRMDHLVQYCALLRDLLTVRKKAGCSDVLVIRSGDGYNCLITRRGLSSRSPDHSPGSMKTEAILQEAGTLHVIEVGEDRMPSIVVFHAGCIKYNGDYMVERDLQVLCGLVVLKYLILLKHVRPRIDLGDSVAAAQAESHMLGLEGAGGSPQQGLSPIQLPVLP</sequence>
<feature type="region of interest" description="Disordered" evidence="1">
    <location>
        <begin position="1"/>
        <end position="30"/>
    </location>
</feature>
<feature type="compositionally biased region" description="Low complexity" evidence="1">
    <location>
        <begin position="7"/>
        <end position="16"/>
    </location>
</feature>
<gene>
    <name evidence="2" type="ORF">BCV69DRAFT_277855</name>
</gene>
<name>A0A316U466_9BASI</name>
<keyword evidence="3" id="KW-1185">Reference proteome</keyword>
<feature type="compositionally biased region" description="Pro residues" evidence="1">
    <location>
        <begin position="17"/>
        <end position="30"/>
    </location>
</feature>
<dbReference type="GeneID" id="37012907"/>
<dbReference type="Proteomes" id="UP000245942">
    <property type="component" value="Unassembled WGS sequence"/>
</dbReference>
<organism evidence="2 3">
    <name type="scientific">Pseudomicrostroma glucosiphilum</name>
    <dbReference type="NCBI Taxonomy" id="1684307"/>
    <lineage>
        <taxon>Eukaryota</taxon>
        <taxon>Fungi</taxon>
        <taxon>Dikarya</taxon>
        <taxon>Basidiomycota</taxon>
        <taxon>Ustilaginomycotina</taxon>
        <taxon>Exobasidiomycetes</taxon>
        <taxon>Microstromatales</taxon>
        <taxon>Microstromatales incertae sedis</taxon>
        <taxon>Pseudomicrostroma</taxon>
    </lineage>
</organism>
<accession>A0A316U466</accession>
<evidence type="ECO:0000313" key="2">
    <source>
        <dbReference type="EMBL" id="PWN20066.1"/>
    </source>
</evidence>
<feature type="compositionally biased region" description="Low complexity" evidence="1">
    <location>
        <begin position="189"/>
        <end position="221"/>
    </location>
</feature>
<feature type="compositionally biased region" description="Low complexity" evidence="1">
    <location>
        <begin position="137"/>
        <end position="146"/>
    </location>
</feature>
<dbReference type="RefSeq" id="XP_025347226.1">
    <property type="nucleotide sequence ID" value="XM_025491173.1"/>
</dbReference>
<feature type="region of interest" description="Disordered" evidence="1">
    <location>
        <begin position="137"/>
        <end position="221"/>
    </location>
</feature>
<evidence type="ECO:0000256" key="1">
    <source>
        <dbReference type="SAM" id="MobiDB-lite"/>
    </source>
</evidence>
<reference evidence="2 3" key="1">
    <citation type="journal article" date="2018" name="Mol. Biol. Evol.">
        <title>Broad Genomic Sampling Reveals a Smut Pathogenic Ancestry of the Fungal Clade Ustilaginomycotina.</title>
        <authorList>
            <person name="Kijpornyongpan T."/>
            <person name="Mondo S.J."/>
            <person name="Barry K."/>
            <person name="Sandor L."/>
            <person name="Lee J."/>
            <person name="Lipzen A."/>
            <person name="Pangilinan J."/>
            <person name="LaButti K."/>
            <person name="Hainaut M."/>
            <person name="Henrissat B."/>
            <person name="Grigoriev I.V."/>
            <person name="Spatafora J.W."/>
            <person name="Aime M.C."/>
        </authorList>
    </citation>
    <scope>NUCLEOTIDE SEQUENCE [LARGE SCALE GENOMIC DNA]</scope>
    <source>
        <strain evidence="2 3">MCA 4718</strain>
    </source>
</reference>
<dbReference type="AlphaFoldDB" id="A0A316U466"/>
<dbReference type="EMBL" id="KZ819329">
    <property type="protein sequence ID" value="PWN20066.1"/>
    <property type="molecule type" value="Genomic_DNA"/>
</dbReference>
<evidence type="ECO:0000313" key="3">
    <source>
        <dbReference type="Proteomes" id="UP000245942"/>
    </source>
</evidence>